<dbReference type="EMBL" id="HBEZ01018314">
    <property type="protein sequence ID" value="CAD8632417.1"/>
    <property type="molecule type" value="Transcribed_RNA"/>
</dbReference>
<proteinExistence type="predicted"/>
<accession>A0A7S0M6B0</accession>
<evidence type="ECO:0000256" key="1">
    <source>
        <dbReference type="SAM" id="Phobius"/>
    </source>
</evidence>
<organism evidence="2">
    <name type="scientific">Cryptomonas curvata</name>
    <dbReference type="NCBI Taxonomy" id="233186"/>
    <lineage>
        <taxon>Eukaryota</taxon>
        <taxon>Cryptophyceae</taxon>
        <taxon>Cryptomonadales</taxon>
        <taxon>Cryptomonadaceae</taxon>
        <taxon>Cryptomonas</taxon>
    </lineage>
</organism>
<keyword evidence="1" id="KW-0812">Transmembrane</keyword>
<gene>
    <name evidence="2" type="ORF">CCUR1050_LOCUS10098</name>
</gene>
<feature type="transmembrane region" description="Helical" evidence="1">
    <location>
        <begin position="20"/>
        <end position="41"/>
    </location>
</feature>
<keyword evidence="1" id="KW-0472">Membrane</keyword>
<keyword evidence="1" id="KW-1133">Transmembrane helix</keyword>
<evidence type="ECO:0000313" key="2">
    <source>
        <dbReference type="EMBL" id="CAD8632417.1"/>
    </source>
</evidence>
<name>A0A7S0M6B0_9CRYP</name>
<protein>
    <submittedName>
        <fullName evidence="2">Uncharacterized protein</fullName>
    </submittedName>
</protein>
<dbReference type="AlphaFoldDB" id="A0A7S0M6B0"/>
<reference evidence="2" key="1">
    <citation type="submission" date="2021-01" db="EMBL/GenBank/DDBJ databases">
        <authorList>
            <person name="Corre E."/>
            <person name="Pelletier E."/>
            <person name="Niang G."/>
            <person name="Scheremetjew M."/>
            <person name="Finn R."/>
            <person name="Kale V."/>
            <person name="Holt S."/>
            <person name="Cochrane G."/>
            <person name="Meng A."/>
            <person name="Brown T."/>
            <person name="Cohen L."/>
        </authorList>
    </citation>
    <scope>NUCLEOTIDE SEQUENCE</scope>
    <source>
        <strain evidence="2">CCAP979/52</strain>
    </source>
</reference>
<sequence length="118" mass="13169">MARALVTTSGARSITHRMAALITATVFAAIHIATTGAFISFSEKSLLLFHKILRWCFFSFSGADNNKLSTRLIIQGHAAESLVVGVTRLELKRINKIVRRRFQSNKTLFISPTEDYKA</sequence>